<gene>
    <name evidence="2" type="ORF">VSH64_24990</name>
</gene>
<sequence length="184" mass="21011">MTWFKVDDKLRGNRKVRKLGADRLPAMGLWTLAGSWAADNVSDGFVPVDEVRVWDARLRFARRLVTVGLWIEAEVDGEPGFRFHDWHDFNPSSEKVLADRNASKERQKRFRERRRNGVTDGVSHKTPTRPDPSLSLRERGTGAKGSLRSVDAWCGECDERTRQIELDDGRPKRCPACHPQRSAS</sequence>
<dbReference type="RefSeq" id="WP_326565103.1">
    <property type="nucleotide sequence ID" value="NZ_CP142149.1"/>
</dbReference>
<keyword evidence="3" id="KW-1185">Reference proteome</keyword>
<accession>A0ABZ1HVP0</accession>
<evidence type="ECO:0000313" key="3">
    <source>
        <dbReference type="Proteomes" id="UP001330812"/>
    </source>
</evidence>
<organism evidence="2 3">
    <name type="scientific">Amycolatopsis rhabdoformis</name>
    <dbReference type="NCBI Taxonomy" id="1448059"/>
    <lineage>
        <taxon>Bacteria</taxon>
        <taxon>Bacillati</taxon>
        <taxon>Actinomycetota</taxon>
        <taxon>Actinomycetes</taxon>
        <taxon>Pseudonocardiales</taxon>
        <taxon>Pseudonocardiaceae</taxon>
        <taxon>Amycolatopsis</taxon>
    </lineage>
</organism>
<evidence type="ECO:0000313" key="2">
    <source>
        <dbReference type="EMBL" id="WSE26135.1"/>
    </source>
</evidence>
<evidence type="ECO:0000256" key="1">
    <source>
        <dbReference type="SAM" id="MobiDB-lite"/>
    </source>
</evidence>
<proteinExistence type="predicted"/>
<feature type="compositionally biased region" description="Basic residues" evidence="1">
    <location>
        <begin position="106"/>
        <end position="116"/>
    </location>
</feature>
<reference evidence="2 3" key="1">
    <citation type="journal article" date="2015" name="Int. J. Syst. Evol. Microbiol.">
        <title>Amycolatopsis rhabdoformis sp. nov., an actinomycete isolated from a tropical forest soil.</title>
        <authorList>
            <person name="Souza W.R."/>
            <person name="Silva R.E."/>
            <person name="Goodfellow M."/>
            <person name="Busarakam K."/>
            <person name="Figueiro F.S."/>
            <person name="Ferreira D."/>
            <person name="Rodrigues-Filho E."/>
            <person name="Moraes L.A.B."/>
            <person name="Zucchi T.D."/>
        </authorList>
    </citation>
    <scope>NUCLEOTIDE SEQUENCE [LARGE SCALE GENOMIC DNA]</scope>
    <source>
        <strain evidence="2 3">NCIMB 14900</strain>
    </source>
</reference>
<name>A0ABZ1HVP0_9PSEU</name>
<protein>
    <submittedName>
        <fullName evidence="2">Uncharacterized protein</fullName>
    </submittedName>
</protein>
<feature type="region of interest" description="Disordered" evidence="1">
    <location>
        <begin position="97"/>
        <end position="147"/>
    </location>
</feature>
<dbReference type="EMBL" id="CP142149">
    <property type="protein sequence ID" value="WSE26135.1"/>
    <property type="molecule type" value="Genomic_DNA"/>
</dbReference>
<dbReference type="Proteomes" id="UP001330812">
    <property type="component" value="Chromosome"/>
</dbReference>